<organism evidence="1 2">
    <name type="scientific">Caenorhabditis nigoni</name>
    <dbReference type="NCBI Taxonomy" id="1611254"/>
    <lineage>
        <taxon>Eukaryota</taxon>
        <taxon>Metazoa</taxon>
        <taxon>Ecdysozoa</taxon>
        <taxon>Nematoda</taxon>
        <taxon>Chromadorea</taxon>
        <taxon>Rhabditida</taxon>
        <taxon>Rhabditina</taxon>
        <taxon>Rhabditomorpha</taxon>
        <taxon>Rhabditoidea</taxon>
        <taxon>Rhabditidae</taxon>
        <taxon>Peloderinae</taxon>
        <taxon>Caenorhabditis</taxon>
    </lineage>
</organism>
<dbReference type="EMBL" id="PDUG01000004">
    <property type="protein sequence ID" value="PIC33625.1"/>
    <property type="molecule type" value="Genomic_DNA"/>
</dbReference>
<sequence>MIVDTECSVALKNNQKCEPNPAPAVMRSEVGRKFVGAWSALVAVLSIIRPSSAQKPTKIRPKVAGDSREVSNYLINFELSYRLSMLLHLMKITRHYAFQLWTTITILRLGESL</sequence>
<gene>
    <name evidence="1" type="primary">Cni-C32B5.18</name>
    <name evidence="1" type="synonym">Cnig_chr_IV.g13538</name>
    <name evidence="1" type="ORF">B9Z55_013538</name>
</gene>
<evidence type="ECO:0000313" key="1">
    <source>
        <dbReference type="EMBL" id="PIC33625.1"/>
    </source>
</evidence>
<proteinExistence type="predicted"/>
<protein>
    <submittedName>
        <fullName evidence="1">Uncharacterized protein</fullName>
    </submittedName>
</protein>
<comment type="caution">
    <text evidence="1">The sequence shown here is derived from an EMBL/GenBank/DDBJ whole genome shotgun (WGS) entry which is preliminary data.</text>
</comment>
<dbReference type="AlphaFoldDB" id="A0A2G5U254"/>
<accession>A0A2G5U254</accession>
<reference evidence="2" key="1">
    <citation type="submission" date="2017-10" db="EMBL/GenBank/DDBJ databases">
        <title>Rapid genome shrinkage in a self-fertile nematode reveals novel sperm competition proteins.</title>
        <authorList>
            <person name="Yin D."/>
            <person name="Schwarz E.M."/>
            <person name="Thomas C.G."/>
            <person name="Felde R.L."/>
            <person name="Korf I.F."/>
            <person name="Cutter A.D."/>
            <person name="Schartner C.M."/>
            <person name="Ralston E.J."/>
            <person name="Meyer B.J."/>
            <person name="Haag E.S."/>
        </authorList>
    </citation>
    <scope>NUCLEOTIDE SEQUENCE [LARGE SCALE GENOMIC DNA]</scope>
    <source>
        <strain evidence="2">JU1422</strain>
    </source>
</reference>
<dbReference type="Proteomes" id="UP000230233">
    <property type="component" value="Chromosome IV"/>
</dbReference>
<name>A0A2G5U254_9PELO</name>
<keyword evidence="2" id="KW-1185">Reference proteome</keyword>
<evidence type="ECO:0000313" key="2">
    <source>
        <dbReference type="Proteomes" id="UP000230233"/>
    </source>
</evidence>